<dbReference type="InterPro" id="IPR054252">
    <property type="entry name" value="Pam3_gp18"/>
</dbReference>
<dbReference type="EMBL" id="LAZR01029019">
    <property type="protein sequence ID" value="KKL60832.1"/>
    <property type="molecule type" value="Genomic_DNA"/>
</dbReference>
<reference evidence="2" key="1">
    <citation type="journal article" date="2015" name="Nature">
        <title>Complex archaea that bridge the gap between prokaryotes and eukaryotes.</title>
        <authorList>
            <person name="Spang A."/>
            <person name="Saw J.H."/>
            <person name="Jorgensen S.L."/>
            <person name="Zaremba-Niedzwiedzka K."/>
            <person name="Martijn J."/>
            <person name="Lind A.E."/>
            <person name="van Eijk R."/>
            <person name="Schleper C."/>
            <person name="Guy L."/>
            <person name="Ettema T.J."/>
        </authorList>
    </citation>
    <scope>NUCLEOTIDE SEQUENCE</scope>
</reference>
<proteinExistence type="predicted"/>
<evidence type="ECO:0000259" key="1">
    <source>
        <dbReference type="Pfam" id="PF22479"/>
    </source>
</evidence>
<comment type="caution">
    <text evidence="2">The sequence shown here is derived from an EMBL/GenBank/DDBJ whole genome shotgun (WGS) entry which is preliminary data.</text>
</comment>
<protein>
    <recommendedName>
        <fullName evidence="1">Cyanophage baseplate Pam3 plug gp18 domain-containing protein</fullName>
    </recommendedName>
</protein>
<feature type="domain" description="Cyanophage baseplate Pam3 plug gp18" evidence="1">
    <location>
        <begin position="6"/>
        <end position="103"/>
    </location>
</feature>
<gene>
    <name evidence="2" type="ORF">LCGC14_2201390</name>
</gene>
<dbReference type="AlphaFoldDB" id="A0A0F9GCH6"/>
<dbReference type="Pfam" id="PF22479">
    <property type="entry name" value="Pam3_gp18"/>
    <property type="match status" value="1"/>
</dbReference>
<name>A0A0F9GCH6_9ZZZZ</name>
<sequence length="106" mass="11979">MPAVVLPTDTELARYRFRVTLTSVPFGFRFYFNRRADRWFYDIESEDGTLLRAGIKLVADFPTLFGWTQQGRPVGQILAIDPASDTDAGLDELGSRVLVTYDDGLE</sequence>
<evidence type="ECO:0000313" key="2">
    <source>
        <dbReference type="EMBL" id="KKL60832.1"/>
    </source>
</evidence>
<accession>A0A0F9GCH6</accession>
<organism evidence="2">
    <name type="scientific">marine sediment metagenome</name>
    <dbReference type="NCBI Taxonomy" id="412755"/>
    <lineage>
        <taxon>unclassified sequences</taxon>
        <taxon>metagenomes</taxon>
        <taxon>ecological metagenomes</taxon>
    </lineage>
</organism>